<keyword evidence="3 6" id="KW-1133">Transmembrane helix</keyword>
<evidence type="ECO:0000256" key="2">
    <source>
        <dbReference type="ARBA" id="ARBA00022692"/>
    </source>
</evidence>
<feature type="region of interest" description="Disordered" evidence="5">
    <location>
        <begin position="1"/>
        <end position="30"/>
    </location>
</feature>
<proteinExistence type="predicted"/>
<sequence length="151" mass="16093">PMAHHDVTSSSPITTFMDPNFTNNQQDHSLETPGDSMNIMVLEHRDTETSDLVLPLNLTDDIPAFVYPPDTQVTTEWAGVALATLLSAVVVVGVVGNVSVAAATIRCGAGTQQQQATQHRNSLLLSLALADLAVTLFCLPPAAARILDQNF</sequence>
<keyword evidence="8" id="KW-1185">Reference proteome</keyword>
<feature type="non-terminal residue" evidence="7">
    <location>
        <position position="1"/>
    </location>
</feature>
<evidence type="ECO:0000256" key="6">
    <source>
        <dbReference type="SAM" id="Phobius"/>
    </source>
</evidence>
<reference evidence="7 8" key="1">
    <citation type="submission" date="2024-05" db="EMBL/GenBank/DDBJ databases">
        <authorList>
            <person name="Wallberg A."/>
        </authorList>
    </citation>
    <scope>NUCLEOTIDE SEQUENCE [LARGE SCALE GENOMIC DNA]</scope>
</reference>
<evidence type="ECO:0000256" key="1">
    <source>
        <dbReference type="ARBA" id="ARBA00004370"/>
    </source>
</evidence>
<comment type="subcellular location">
    <subcellularLocation>
        <location evidence="1">Membrane</location>
    </subcellularLocation>
</comment>
<evidence type="ECO:0000313" key="8">
    <source>
        <dbReference type="Proteomes" id="UP001497623"/>
    </source>
</evidence>
<dbReference type="InterPro" id="IPR000276">
    <property type="entry name" value="GPCR_Rhodpsn"/>
</dbReference>
<evidence type="ECO:0000256" key="4">
    <source>
        <dbReference type="ARBA" id="ARBA00023136"/>
    </source>
</evidence>
<evidence type="ECO:0000256" key="5">
    <source>
        <dbReference type="SAM" id="MobiDB-lite"/>
    </source>
</evidence>
<dbReference type="Gene3D" id="1.20.1070.10">
    <property type="entry name" value="Rhodopsin 7-helix transmembrane proteins"/>
    <property type="match status" value="1"/>
</dbReference>
<dbReference type="EMBL" id="CAXKWB010012184">
    <property type="protein sequence ID" value="CAL4103641.1"/>
    <property type="molecule type" value="Genomic_DNA"/>
</dbReference>
<dbReference type="AlphaFoldDB" id="A0AAV2QVZ1"/>
<keyword evidence="4 6" id="KW-0472">Membrane</keyword>
<organism evidence="7 8">
    <name type="scientific">Meganyctiphanes norvegica</name>
    <name type="common">Northern krill</name>
    <name type="synonym">Thysanopoda norvegica</name>
    <dbReference type="NCBI Taxonomy" id="48144"/>
    <lineage>
        <taxon>Eukaryota</taxon>
        <taxon>Metazoa</taxon>
        <taxon>Ecdysozoa</taxon>
        <taxon>Arthropoda</taxon>
        <taxon>Crustacea</taxon>
        <taxon>Multicrustacea</taxon>
        <taxon>Malacostraca</taxon>
        <taxon>Eumalacostraca</taxon>
        <taxon>Eucarida</taxon>
        <taxon>Euphausiacea</taxon>
        <taxon>Euphausiidae</taxon>
        <taxon>Meganyctiphanes</taxon>
    </lineage>
</organism>
<evidence type="ECO:0000256" key="3">
    <source>
        <dbReference type="ARBA" id="ARBA00022989"/>
    </source>
</evidence>
<dbReference type="Proteomes" id="UP001497623">
    <property type="component" value="Unassembled WGS sequence"/>
</dbReference>
<comment type="caution">
    <text evidence="7">The sequence shown here is derived from an EMBL/GenBank/DDBJ whole genome shotgun (WGS) entry which is preliminary data.</text>
</comment>
<accession>A0AAV2QVZ1</accession>
<feature type="non-terminal residue" evidence="7">
    <location>
        <position position="151"/>
    </location>
</feature>
<feature type="transmembrane region" description="Helical" evidence="6">
    <location>
        <begin position="123"/>
        <end position="143"/>
    </location>
</feature>
<dbReference type="SUPFAM" id="SSF81321">
    <property type="entry name" value="Family A G protein-coupled receptor-like"/>
    <property type="match status" value="1"/>
</dbReference>
<gene>
    <name evidence="7" type="ORF">MNOR_LOCUS17617</name>
</gene>
<dbReference type="PRINTS" id="PR00237">
    <property type="entry name" value="GPCRRHODOPSN"/>
</dbReference>
<name>A0AAV2QVZ1_MEGNR</name>
<feature type="transmembrane region" description="Helical" evidence="6">
    <location>
        <begin position="77"/>
        <end position="102"/>
    </location>
</feature>
<protein>
    <submittedName>
        <fullName evidence="7">Uncharacterized protein</fullName>
    </submittedName>
</protein>
<dbReference type="GO" id="GO:0004930">
    <property type="term" value="F:G protein-coupled receptor activity"/>
    <property type="evidence" value="ECO:0007669"/>
    <property type="project" value="InterPro"/>
</dbReference>
<evidence type="ECO:0000313" key="7">
    <source>
        <dbReference type="EMBL" id="CAL4103641.1"/>
    </source>
</evidence>
<dbReference type="GO" id="GO:0016020">
    <property type="term" value="C:membrane"/>
    <property type="evidence" value="ECO:0007669"/>
    <property type="project" value="UniProtKB-SubCell"/>
</dbReference>
<keyword evidence="2 6" id="KW-0812">Transmembrane</keyword>